<comment type="caution">
    <text evidence="2">The sequence shown here is derived from an EMBL/GenBank/DDBJ whole genome shotgun (WGS) entry which is preliminary data.</text>
</comment>
<evidence type="ECO:0000313" key="3">
    <source>
        <dbReference type="EMBL" id="CAF4788588.1"/>
    </source>
</evidence>
<feature type="region of interest" description="Disordered" evidence="1">
    <location>
        <begin position="38"/>
        <end position="80"/>
    </location>
</feature>
<sequence>ERVAPVLVKARLALLQANDRRKVKVEQVLAGLSLCECPSSSGNKSESKINITSDDTEDKLIDTDNPVEEDTTTNLNIGEL</sequence>
<evidence type="ECO:0000313" key="4">
    <source>
        <dbReference type="Proteomes" id="UP000663866"/>
    </source>
</evidence>
<organism evidence="2 4">
    <name type="scientific">Rotaria magnacalcarata</name>
    <dbReference type="NCBI Taxonomy" id="392030"/>
    <lineage>
        <taxon>Eukaryota</taxon>
        <taxon>Metazoa</taxon>
        <taxon>Spiralia</taxon>
        <taxon>Gnathifera</taxon>
        <taxon>Rotifera</taxon>
        <taxon>Eurotatoria</taxon>
        <taxon>Bdelloidea</taxon>
        <taxon>Philodinida</taxon>
        <taxon>Philodinidae</taxon>
        <taxon>Rotaria</taxon>
    </lineage>
</organism>
<protein>
    <submittedName>
        <fullName evidence="2">Uncharacterized protein</fullName>
    </submittedName>
</protein>
<evidence type="ECO:0000256" key="1">
    <source>
        <dbReference type="SAM" id="MobiDB-lite"/>
    </source>
</evidence>
<feature type="compositionally biased region" description="Polar residues" evidence="1">
    <location>
        <begin position="38"/>
        <end position="53"/>
    </location>
</feature>
<reference evidence="2" key="1">
    <citation type="submission" date="2021-02" db="EMBL/GenBank/DDBJ databases">
        <authorList>
            <person name="Nowell W R."/>
        </authorList>
    </citation>
    <scope>NUCLEOTIDE SEQUENCE</scope>
</reference>
<dbReference type="Proteomes" id="UP000663866">
    <property type="component" value="Unassembled WGS sequence"/>
</dbReference>
<feature type="non-terminal residue" evidence="2">
    <location>
        <position position="1"/>
    </location>
</feature>
<dbReference type="Proteomes" id="UP000681720">
    <property type="component" value="Unassembled WGS sequence"/>
</dbReference>
<feature type="non-terminal residue" evidence="2">
    <location>
        <position position="80"/>
    </location>
</feature>
<dbReference type="EMBL" id="CAJOBJ010147006">
    <property type="protein sequence ID" value="CAF4788588.1"/>
    <property type="molecule type" value="Genomic_DNA"/>
</dbReference>
<proteinExistence type="predicted"/>
<dbReference type="AlphaFoldDB" id="A0A821IJQ7"/>
<name>A0A821IJQ7_9BILA</name>
<gene>
    <name evidence="3" type="ORF">GIL414_LOCUS46652</name>
    <name evidence="2" type="ORF">OVN521_LOCUS48473</name>
</gene>
<accession>A0A821IJQ7</accession>
<dbReference type="EMBL" id="CAJOBG010101043">
    <property type="protein sequence ID" value="CAF4703222.1"/>
    <property type="molecule type" value="Genomic_DNA"/>
</dbReference>
<evidence type="ECO:0000313" key="2">
    <source>
        <dbReference type="EMBL" id="CAF4703222.1"/>
    </source>
</evidence>
<keyword evidence="4" id="KW-1185">Reference proteome</keyword>